<evidence type="ECO:0000313" key="6">
    <source>
        <dbReference type="EMBL" id="RTR32730.1"/>
    </source>
</evidence>
<accession>A0A3S0KKS4</accession>
<evidence type="ECO:0000256" key="2">
    <source>
        <dbReference type="ARBA" id="ARBA00023015"/>
    </source>
</evidence>
<evidence type="ECO:0000259" key="5">
    <source>
        <dbReference type="PROSITE" id="PS50931"/>
    </source>
</evidence>
<gene>
    <name evidence="6" type="ORF">EKG39_10170</name>
</gene>
<dbReference type="Proteomes" id="UP000282060">
    <property type="component" value="Unassembled WGS sequence"/>
</dbReference>
<evidence type="ECO:0000256" key="1">
    <source>
        <dbReference type="ARBA" id="ARBA00009437"/>
    </source>
</evidence>
<dbReference type="PANTHER" id="PTHR30537:SF5">
    <property type="entry name" value="HTH-TYPE TRANSCRIPTIONAL ACTIVATOR TTDR-RELATED"/>
    <property type="match status" value="1"/>
</dbReference>
<dbReference type="CDD" id="cd08422">
    <property type="entry name" value="PBP2_CrgA_like"/>
    <property type="match status" value="1"/>
</dbReference>
<evidence type="ECO:0000313" key="7">
    <source>
        <dbReference type="Proteomes" id="UP000282060"/>
    </source>
</evidence>
<dbReference type="InterPro" id="IPR005119">
    <property type="entry name" value="LysR_subst-bd"/>
</dbReference>
<reference evidence="6 7" key="1">
    <citation type="submission" date="2018-12" db="EMBL/GenBank/DDBJ databases">
        <authorList>
            <person name="Yu L."/>
        </authorList>
    </citation>
    <scope>NUCLEOTIDE SEQUENCE [LARGE SCALE GENOMIC DNA]</scope>
    <source>
        <strain evidence="6 7">HAW-EB5</strain>
    </source>
</reference>
<organism evidence="6 7">
    <name type="scientific">Shewanella atlantica</name>
    <dbReference type="NCBI Taxonomy" id="271099"/>
    <lineage>
        <taxon>Bacteria</taxon>
        <taxon>Pseudomonadati</taxon>
        <taxon>Pseudomonadota</taxon>
        <taxon>Gammaproteobacteria</taxon>
        <taxon>Alteromonadales</taxon>
        <taxon>Shewanellaceae</taxon>
        <taxon>Shewanella</taxon>
    </lineage>
</organism>
<comment type="similarity">
    <text evidence="1">Belongs to the LysR transcriptional regulatory family.</text>
</comment>
<dbReference type="SUPFAM" id="SSF53850">
    <property type="entry name" value="Periplasmic binding protein-like II"/>
    <property type="match status" value="1"/>
</dbReference>
<dbReference type="OrthoDB" id="9786526at2"/>
<comment type="caution">
    <text evidence="6">The sequence shown here is derived from an EMBL/GenBank/DDBJ whole genome shotgun (WGS) entry which is preliminary data.</text>
</comment>
<evidence type="ECO:0000256" key="3">
    <source>
        <dbReference type="ARBA" id="ARBA00023125"/>
    </source>
</evidence>
<dbReference type="InterPro" id="IPR036390">
    <property type="entry name" value="WH_DNA-bd_sf"/>
</dbReference>
<feature type="domain" description="HTH lysR-type" evidence="5">
    <location>
        <begin position="1"/>
        <end position="57"/>
    </location>
</feature>
<dbReference type="GO" id="GO:0003677">
    <property type="term" value="F:DNA binding"/>
    <property type="evidence" value="ECO:0007669"/>
    <property type="project" value="UniProtKB-KW"/>
</dbReference>
<name>A0A3S0KKS4_9GAMM</name>
<keyword evidence="2" id="KW-0805">Transcription regulation</keyword>
<dbReference type="PANTHER" id="PTHR30537">
    <property type="entry name" value="HTH-TYPE TRANSCRIPTIONAL REGULATOR"/>
    <property type="match status" value="1"/>
</dbReference>
<evidence type="ECO:0000256" key="4">
    <source>
        <dbReference type="ARBA" id="ARBA00023163"/>
    </source>
</evidence>
<dbReference type="Gene3D" id="3.40.190.290">
    <property type="match status" value="1"/>
</dbReference>
<sequence length="302" mass="34051">MLELIKVFHQVVESGSFSQAGHALHMAPSSIARNIDSLEAQLKTTLFKRSTRQLILTEEGSYFYTQSGQLVDQADSLLIEMRGSRDVPQGILKISVFESFGNLCLAPIIPEFLQMYPDVQVELDLDNKLVDLHSDNVDLAIRIGVPKDSGLKARKLMENRTLLTATPNYLNQHRTIVHPGDLHGHNCLLISQERQRNHWHFSQGKNKQKVAVKGNFISKGGSPLLTAALKDCGVLLLSEWMVKPYLESKELINILPDWTASHWEEGSGEIFAIYKAAQYPKPHIRAFLDFLIERLSLLSIEK</sequence>
<dbReference type="InterPro" id="IPR058163">
    <property type="entry name" value="LysR-type_TF_proteobact-type"/>
</dbReference>
<dbReference type="Pfam" id="PF00126">
    <property type="entry name" value="HTH_1"/>
    <property type="match status" value="1"/>
</dbReference>
<dbReference type="SUPFAM" id="SSF46785">
    <property type="entry name" value="Winged helix' DNA-binding domain"/>
    <property type="match status" value="1"/>
</dbReference>
<protein>
    <submittedName>
        <fullName evidence="6">LysR family transcriptional regulator</fullName>
    </submittedName>
</protein>
<keyword evidence="4" id="KW-0804">Transcription</keyword>
<dbReference type="PROSITE" id="PS50931">
    <property type="entry name" value="HTH_LYSR"/>
    <property type="match status" value="1"/>
</dbReference>
<dbReference type="InterPro" id="IPR000847">
    <property type="entry name" value="LysR_HTH_N"/>
</dbReference>
<dbReference type="EMBL" id="RXNV01000003">
    <property type="protein sequence ID" value="RTR32730.1"/>
    <property type="molecule type" value="Genomic_DNA"/>
</dbReference>
<dbReference type="Pfam" id="PF03466">
    <property type="entry name" value="LysR_substrate"/>
    <property type="match status" value="1"/>
</dbReference>
<keyword evidence="7" id="KW-1185">Reference proteome</keyword>
<dbReference type="RefSeq" id="WP_126505635.1">
    <property type="nucleotide sequence ID" value="NZ_RXNV01000003.1"/>
</dbReference>
<dbReference type="GO" id="GO:0003700">
    <property type="term" value="F:DNA-binding transcription factor activity"/>
    <property type="evidence" value="ECO:0007669"/>
    <property type="project" value="InterPro"/>
</dbReference>
<dbReference type="Gene3D" id="1.10.10.10">
    <property type="entry name" value="Winged helix-like DNA-binding domain superfamily/Winged helix DNA-binding domain"/>
    <property type="match status" value="1"/>
</dbReference>
<dbReference type="FunFam" id="1.10.10.10:FF:000001">
    <property type="entry name" value="LysR family transcriptional regulator"/>
    <property type="match status" value="1"/>
</dbReference>
<proteinExistence type="inferred from homology"/>
<keyword evidence="3" id="KW-0238">DNA-binding</keyword>
<dbReference type="InterPro" id="IPR036388">
    <property type="entry name" value="WH-like_DNA-bd_sf"/>
</dbReference>
<dbReference type="AlphaFoldDB" id="A0A3S0KKS4"/>